<evidence type="ECO:0000313" key="2">
    <source>
        <dbReference type="EMBL" id="TNJ28703.1"/>
    </source>
</evidence>
<accession>A0A4Z1T3Z8</accession>
<comment type="caution">
    <text evidence="2">The sequence shown here is derived from an EMBL/GenBank/DDBJ whole genome shotgun (WGS) entry which is preliminary data.</text>
</comment>
<dbReference type="VEuPathDB" id="GiardiaDB:GMRT_13229"/>
<dbReference type="AlphaFoldDB" id="A0A4Z1T3Z8"/>
<reference evidence="2 3" key="1">
    <citation type="submission" date="2019-05" db="EMBL/GenBank/DDBJ databases">
        <title>The compact genome of Giardia muris reveals important steps in the evolution of intestinal protozoan parasites.</title>
        <authorList>
            <person name="Xu F."/>
            <person name="Jimenez-Gonzalez A."/>
            <person name="Einarsson E."/>
            <person name="Astvaldsson A."/>
            <person name="Peirasmaki D."/>
            <person name="Eckmann L."/>
            <person name="Andersson J.O."/>
            <person name="Svard S.G."/>
            <person name="Jerlstrom-Hultqvist J."/>
        </authorList>
    </citation>
    <scope>NUCLEOTIDE SEQUENCE [LARGE SCALE GENOMIC DNA]</scope>
    <source>
        <strain evidence="2 3">Roberts-Thomson</strain>
    </source>
</reference>
<proteinExistence type="predicted"/>
<evidence type="ECO:0000256" key="1">
    <source>
        <dbReference type="SAM" id="Coils"/>
    </source>
</evidence>
<name>A0A4Z1T3Z8_GIAMU</name>
<dbReference type="Proteomes" id="UP000315496">
    <property type="component" value="Chromosome 2"/>
</dbReference>
<feature type="coiled-coil region" evidence="1">
    <location>
        <begin position="38"/>
        <end position="191"/>
    </location>
</feature>
<dbReference type="OrthoDB" id="10255951at2759"/>
<keyword evidence="1" id="KW-0175">Coiled coil</keyword>
<evidence type="ECO:0000313" key="3">
    <source>
        <dbReference type="Proteomes" id="UP000315496"/>
    </source>
</evidence>
<gene>
    <name evidence="2" type="ORF">GMRT_13229</name>
</gene>
<keyword evidence="3" id="KW-1185">Reference proteome</keyword>
<organism evidence="2 3">
    <name type="scientific">Giardia muris</name>
    <dbReference type="NCBI Taxonomy" id="5742"/>
    <lineage>
        <taxon>Eukaryota</taxon>
        <taxon>Metamonada</taxon>
        <taxon>Diplomonadida</taxon>
        <taxon>Hexamitidae</taxon>
        <taxon>Giardiinae</taxon>
        <taxon>Giardia</taxon>
    </lineage>
</organism>
<sequence length="464" mass="52565">MAQATSPGLDESPAALRREVHELRQKLFAAERRTTEVTNSLRDECARERARYRALEAKMDEFQLTTERHATRRIDDMMIEQRDLRSQLSWSKDRIRELERELDTLSHYASERINITRRMEIAESRVADLEATLNSERKQNLAGMAEQRANLELAHKKALEEAVEEALKKANESVSQETKLLREQNKSLQRSITLLKTHGPSTLGQSSGRGLTSIAHKGGSGATKGGLNRSRVTSQIAADLSHFAPGDVERYEEDVSRSLELRVGELGITIKTLQTKLEEQALVYKREKAEASTFIAGLITKFTKERNDLLFEIKSLEKLVYAKCKELYKIRTLAQLILQRRTDLEAFLAKVVAVQLDVTEKVLSPKRRSTYFPIDGVGRKSYGTSPARDRERSTSPLPIDVTKAILGTEPELQSPDQLPRTMVDMEAALNAPIKTQPTRSVEELSSEDALHMIRDWIRAFDMPL</sequence>
<protein>
    <submittedName>
        <fullName evidence="2">Uncharacterized protein</fullName>
    </submittedName>
</protein>
<dbReference type="EMBL" id="VDLU01000002">
    <property type="protein sequence ID" value="TNJ28703.1"/>
    <property type="molecule type" value="Genomic_DNA"/>
</dbReference>